<feature type="compositionally biased region" description="Low complexity" evidence="3">
    <location>
        <begin position="36"/>
        <end position="53"/>
    </location>
</feature>
<feature type="compositionally biased region" description="Basic and acidic residues" evidence="3">
    <location>
        <begin position="151"/>
        <end position="160"/>
    </location>
</feature>
<feature type="compositionally biased region" description="Acidic residues" evidence="3">
    <location>
        <begin position="972"/>
        <end position="986"/>
    </location>
</feature>
<keyword evidence="2" id="KW-0131">Cell cycle</keyword>
<evidence type="ECO:0000313" key="5">
    <source>
        <dbReference type="Proteomes" id="UP001377567"/>
    </source>
</evidence>
<dbReference type="PANTHER" id="PTHR12634">
    <property type="entry name" value="SIT4 YEAST -ASSOCIATING PROTEIN-RELATED"/>
    <property type="match status" value="1"/>
</dbReference>
<comment type="similarity">
    <text evidence="1">Belongs to the SAPS family.</text>
</comment>
<feature type="region of interest" description="Disordered" evidence="3">
    <location>
        <begin position="32"/>
        <end position="83"/>
    </location>
</feature>
<sequence>MSGSFWKFGQEYSSESSVARILNRAFIKIDKGTEPASGTAVDDSASGSGSAAAHVPNSDDGSNAYSESSEMDQDSADAEGAHADANTATTRLPDQEEEYVNYEPNLSVLDELLDDEEMYTELMCSNFQLLIYLKYPQVLDVLVDYVITDHKASQRDKESDNSSSHDLYKTDEQQKQDEEDSKANGEETPEDAAARRANMAAEILSADVWQISTALTERPEVLNKLWSVVKDKEPISTEISTFFMKINERLLDTDMASMVAFIKQQNILVDKCLLHIVNPPLMDFLLKVISTDKPDEPTGILQKLKREHFIDKLLEKLGPESDATTQCAAADFLKAFIAISGNCIDEVASGIGPNELSRELASPRIIQKLITNMLNGGTCLSNGVGIIIELIRKNNSDYDYVQVMHTTLETHPPTDRDPIYLGHMLSLFAQNISKFNTILVENTTPLLDTSFGKIEPVGFERFKICELIAELLHCSNMSLLNEKRAPQVIAERDTAREAFVKKQEENSAEGEEMTTQLNSLQLTSSSQPMELDEVTQETIEESDVIDDSDEAMQKLQNEPVVGDELKIALFDTQIITTILEMLFHFSWNNFLHNVVFDIIQQVFNGPLKISFNKYLIKDLLSRAEITNAIIRGDAESAKREKENGMRLGYMGHLTLIAEEIVKFSIYLDELKLSFTSPVISERLADQDWKHYIDTTLMDTREKYDMVLGEIVDENGEIINDNGDANMDYNDDNMQDEQIENGDADMNIDDVQDVDEDDTYHDMALDEQEEMERDGLGGDNESNEVSSPVSTDLERTISNTASKRGNEESGGEYLDTYDKDTEGNTSPDNSDKTNSKSFLITGLRKRSHPASPEVQDEDIFQQQQYNPAHRSTSDDEDDQDSNSGSGSGSSSSDSMSSSSSSSSSANSSANSSSNNSDEETEPASTPADSDVLLHRTSNVAYSQVHSPFEDDELSDDSDAELEGNLNDDYTYNSDDDDDDDEEDDDYEAYSLCRSTSKENAAWNDDSHNSRR</sequence>
<comment type="caution">
    <text evidence="4">The sequence shown here is derived from an EMBL/GenBank/DDBJ whole genome shotgun (WGS) entry which is preliminary data.</text>
</comment>
<evidence type="ECO:0000256" key="2">
    <source>
        <dbReference type="ARBA" id="ARBA00023306"/>
    </source>
</evidence>
<feature type="compositionally biased region" description="Acidic residues" evidence="3">
    <location>
        <begin position="948"/>
        <end position="960"/>
    </location>
</feature>
<feature type="compositionally biased region" description="Polar residues" evidence="3">
    <location>
        <begin position="782"/>
        <end position="802"/>
    </location>
</feature>
<organism evidence="4 5">
    <name type="scientific">Maudiozyma humilis</name>
    <name type="common">Sour dough yeast</name>
    <name type="synonym">Kazachstania humilis</name>
    <dbReference type="NCBI Taxonomy" id="51915"/>
    <lineage>
        <taxon>Eukaryota</taxon>
        <taxon>Fungi</taxon>
        <taxon>Dikarya</taxon>
        <taxon>Ascomycota</taxon>
        <taxon>Saccharomycotina</taxon>
        <taxon>Saccharomycetes</taxon>
        <taxon>Saccharomycetales</taxon>
        <taxon>Saccharomycetaceae</taxon>
        <taxon>Maudiozyma</taxon>
    </lineage>
</organism>
<evidence type="ECO:0000256" key="1">
    <source>
        <dbReference type="ARBA" id="ARBA00006180"/>
    </source>
</evidence>
<feature type="compositionally biased region" description="Basic and acidic residues" evidence="3">
    <location>
        <begin position="166"/>
        <end position="185"/>
    </location>
</feature>
<evidence type="ECO:0000256" key="3">
    <source>
        <dbReference type="SAM" id="MobiDB-lite"/>
    </source>
</evidence>
<dbReference type="InterPro" id="IPR007587">
    <property type="entry name" value="SAPS"/>
</dbReference>
<proteinExistence type="inferred from homology"/>
<feature type="compositionally biased region" description="Polar residues" evidence="3">
    <location>
        <begin position="859"/>
        <end position="869"/>
    </location>
</feature>
<dbReference type="Proteomes" id="UP001377567">
    <property type="component" value="Unassembled WGS sequence"/>
</dbReference>
<name>A0AAV5S3D1_MAUHU</name>
<evidence type="ECO:0000313" key="4">
    <source>
        <dbReference type="EMBL" id="GMM58215.1"/>
    </source>
</evidence>
<accession>A0AAV5S3D1</accession>
<reference evidence="4 5" key="1">
    <citation type="journal article" date="2023" name="Elife">
        <title>Identification of key yeast species and microbe-microbe interactions impacting larval growth of Drosophila in the wild.</title>
        <authorList>
            <person name="Mure A."/>
            <person name="Sugiura Y."/>
            <person name="Maeda R."/>
            <person name="Honda K."/>
            <person name="Sakurai N."/>
            <person name="Takahashi Y."/>
            <person name="Watada M."/>
            <person name="Katoh T."/>
            <person name="Gotoh A."/>
            <person name="Gotoh Y."/>
            <person name="Taniguchi I."/>
            <person name="Nakamura K."/>
            <person name="Hayashi T."/>
            <person name="Katayama T."/>
            <person name="Uemura T."/>
            <person name="Hattori Y."/>
        </authorList>
    </citation>
    <scope>NUCLEOTIDE SEQUENCE [LARGE SCALE GENOMIC DNA]</scope>
    <source>
        <strain evidence="4 5">KH-74</strain>
    </source>
</reference>
<feature type="compositionally biased region" description="Polar residues" evidence="3">
    <location>
        <begin position="934"/>
        <end position="944"/>
    </location>
</feature>
<dbReference type="GO" id="GO:0019888">
    <property type="term" value="F:protein phosphatase regulator activity"/>
    <property type="evidence" value="ECO:0007669"/>
    <property type="project" value="TreeGrafter"/>
</dbReference>
<dbReference type="PANTHER" id="PTHR12634:SF8">
    <property type="entry name" value="FIERY MOUNTAIN, ISOFORM D"/>
    <property type="match status" value="1"/>
</dbReference>
<gene>
    <name evidence="4" type="ORF">DAKH74_048310</name>
</gene>
<feature type="compositionally biased region" description="Polar residues" evidence="3">
    <location>
        <begin position="59"/>
        <end position="68"/>
    </location>
</feature>
<dbReference type="AlphaFoldDB" id="A0AAV5S3D1"/>
<dbReference type="GO" id="GO:0019903">
    <property type="term" value="F:protein phosphatase binding"/>
    <property type="evidence" value="ECO:0007669"/>
    <property type="project" value="InterPro"/>
</dbReference>
<feature type="region of interest" description="Disordered" evidence="3">
    <location>
        <begin position="769"/>
        <end position="1010"/>
    </location>
</feature>
<dbReference type="GO" id="GO:0005634">
    <property type="term" value="C:nucleus"/>
    <property type="evidence" value="ECO:0007669"/>
    <property type="project" value="TreeGrafter"/>
</dbReference>
<dbReference type="GO" id="GO:0005829">
    <property type="term" value="C:cytosol"/>
    <property type="evidence" value="ECO:0007669"/>
    <property type="project" value="TreeGrafter"/>
</dbReference>
<feature type="region of interest" description="Disordered" evidence="3">
    <location>
        <begin position="151"/>
        <end position="195"/>
    </location>
</feature>
<feature type="compositionally biased region" description="Low complexity" evidence="3">
    <location>
        <begin position="880"/>
        <end position="914"/>
    </location>
</feature>
<dbReference type="Pfam" id="PF04499">
    <property type="entry name" value="SAPS"/>
    <property type="match status" value="1"/>
</dbReference>
<feature type="region of interest" description="Disordered" evidence="3">
    <location>
        <begin position="716"/>
        <end position="736"/>
    </location>
</feature>
<dbReference type="EMBL" id="BTGD01000020">
    <property type="protein sequence ID" value="GMM58215.1"/>
    <property type="molecule type" value="Genomic_DNA"/>
</dbReference>
<keyword evidence="5" id="KW-1185">Reference proteome</keyword>
<protein>
    <submittedName>
        <fullName evidence="4">Uncharacterized protein</fullName>
    </submittedName>
</protein>